<sequence>MNKKQNLEKVTANLVKSFIKVKPQYLNEMKYNIPVIINGVEVIALDANHCPGAAMFVFKLPNGENILHTGDFRATYLMEMLPILWNNYIDIIYLDTTYLSSQTILPSQDESIDMAIEETEKFLTKNIGQKCLIIVGTYIVGKERVWHTLATRFGFRVWLEGKRRQAVECMENPRLLEVLSADPCNAQIHVLPLGKLSYDYVVHYMSQFENEFTHVLAIRPSGWEVNSRPRHQGNISIVGVTYSEHSSYTELRRFVRFLRPRCVIPTVNAEGMREREKVPEKWLSKKIEPWREMRQSTITVFFPLKMQQRTPEEDKEAEVQNLTQFSLVVQCD</sequence>
<dbReference type="GO" id="GO:0003684">
    <property type="term" value="F:damaged DNA binding"/>
    <property type="evidence" value="ECO:0007669"/>
    <property type="project" value="TreeGrafter"/>
</dbReference>
<keyword evidence="3" id="KW-0227">DNA damage</keyword>
<dbReference type="AlphaFoldDB" id="A0A1B0CG65"/>
<keyword evidence="5" id="KW-0539">Nucleus</keyword>
<dbReference type="FunFam" id="3.40.50.12650:FF:000001">
    <property type="entry name" value="DNA cross-link repair 1A"/>
    <property type="match status" value="1"/>
</dbReference>
<dbReference type="VEuPathDB" id="VectorBase:LLOJ003366"/>
<proteinExistence type="inferred from homology"/>
<dbReference type="PANTHER" id="PTHR23240">
    <property type="entry name" value="DNA CROSS-LINK REPAIR PROTEIN PSO2/SNM1-RELATED"/>
    <property type="match status" value="1"/>
</dbReference>
<dbReference type="GO" id="GO:0035312">
    <property type="term" value="F:5'-3' DNA exonuclease activity"/>
    <property type="evidence" value="ECO:0007669"/>
    <property type="project" value="TreeGrafter"/>
</dbReference>
<dbReference type="EnsemblMetazoa" id="LLOJ003366-RA">
    <property type="protein sequence ID" value="LLOJ003366-PA"/>
    <property type="gene ID" value="LLOJ003366"/>
</dbReference>
<dbReference type="GO" id="GO:0005634">
    <property type="term" value="C:nucleus"/>
    <property type="evidence" value="ECO:0007669"/>
    <property type="project" value="UniProtKB-SubCell"/>
</dbReference>
<keyword evidence="8" id="KW-1185">Reference proteome</keyword>
<dbReference type="EMBL" id="AJWK01010786">
    <property type="status" value="NOT_ANNOTATED_CDS"/>
    <property type="molecule type" value="Genomic_DNA"/>
</dbReference>
<organism evidence="7 8">
    <name type="scientific">Lutzomyia longipalpis</name>
    <name type="common">Sand fly</name>
    <dbReference type="NCBI Taxonomy" id="7200"/>
    <lineage>
        <taxon>Eukaryota</taxon>
        <taxon>Metazoa</taxon>
        <taxon>Ecdysozoa</taxon>
        <taxon>Arthropoda</taxon>
        <taxon>Hexapoda</taxon>
        <taxon>Insecta</taxon>
        <taxon>Pterygota</taxon>
        <taxon>Neoptera</taxon>
        <taxon>Endopterygota</taxon>
        <taxon>Diptera</taxon>
        <taxon>Nematocera</taxon>
        <taxon>Psychodoidea</taxon>
        <taxon>Psychodidae</taxon>
        <taxon>Lutzomyia</taxon>
        <taxon>Lutzomyia</taxon>
    </lineage>
</organism>
<evidence type="ECO:0000313" key="7">
    <source>
        <dbReference type="EnsemblMetazoa" id="LLOJ003366-PA"/>
    </source>
</evidence>
<evidence type="ECO:0000256" key="5">
    <source>
        <dbReference type="ARBA" id="ARBA00023242"/>
    </source>
</evidence>
<protein>
    <recommendedName>
        <fullName evidence="6">DNA repair metallo-beta-lactamase domain-containing protein</fullName>
    </recommendedName>
</protein>
<dbReference type="Proteomes" id="UP000092461">
    <property type="component" value="Unassembled WGS sequence"/>
</dbReference>
<reference evidence="7" key="1">
    <citation type="submission" date="2020-05" db="UniProtKB">
        <authorList>
            <consortium name="EnsemblMetazoa"/>
        </authorList>
    </citation>
    <scope>IDENTIFICATION</scope>
    <source>
        <strain evidence="7">Jacobina</strain>
    </source>
</reference>
<dbReference type="PANTHER" id="PTHR23240:SF6">
    <property type="entry name" value="DNA CROSS-LINK REPAIR 1A PROTEIN"/>
    <property type="match status" value="1"/>
</dbReference>
<keyword evidence="4" id="KW-0234">DNA repair</keyword>
<evidence type="ECO:0000313" key="8">
    <source>
        <dbReference type="Proteomes" id="UP000092461"/>
    </source>
</evidence>
<evidence type="ECO:0000256" key="3">
    <source>
        <dbReference type="ARBA" id="ARBA00022763"/>
    </source>
</evidence>
<dbReference type="InterPro" id="IPR036866">
    <property type="entry name" value="RibonucZ/Hydroxyglut_hydro"/>
</dbReference>
<name>A0A1B0CG65_LUTLO</name>
<evidence type="ECO:0000256" key="2">
    <source>
        <dbReference type="ARBA" id="ARBA00010304"/>
    </source>
</evidence>
<accession>A0A1B0CG65</accession>
<dbReference type="Gene3D" id="3.40.50.12650">
    <property type="match status" value="1"/>
</dbReference>
<dbReference type="Gene3D" id="3.60.15.10">
    <property type="entry name" value="Ribonuclease Z/Hydroxyacylglutathione hydrolase-like"/>
    <property type="match status" value="1"/>
</dbReference>
<dbReference type="VEuPathDB" id="VectorBase:LLONM1_007375"/>
<feature type="domain" description="DNA repair metallo-beta-lactamase" evidence="6">
    <location>
        <begin position="175"/>
        <end position="270"/>
    </location>
</feature>
<comment type="subcellular location">
    <subcellularLocation>
        <location evidence="1">Nucleus</location>
    </subcellularLocation>
</comment>
<dbReference type="SUPFAM" id="SSF56281">
    <property type="entry name" value="Metallo-hydrolase/oxidoreductase"/>
    <property type="match status" value="1"/>
</dbReference>
<dbReference type="GO" id="GO:0036297">
    <property type="term" value="P:interstrand cross-link repair"/>
    <property type="evidence" value="ECO:0007669"/>
    <property type="project" value="TreeGrafter"/>
</dbReference>
<evidence type="ECO:0000259" key="6">
    <source>
        <dbReference type="Pfam" id="PF07522"/>
    </source>
</evidence>
<dbReference type="InterPro" id="IPR011084">
    <property type="entry name" value="DRMBL"/>
</dbReference>
<dbReference type="GO" id="GO:0006303">
    <property type="term" value="P:double-strand break repair via nonhomologous end joining"/>
    <property type="evidence" value="ECO:0007669"/>
    <property type="project" value="TreeGrafter"/>
</dbReference>
<evidence type="ECO:0000256" key="1">
    <source>
        <dbReference type="ARBA" id="ARBA00004123"/>
    </source>
</evidence>
<comment type="similarity">
    <text evidence="2">Belongs to the DNA repair metallo-beta-lactamase (DRMBL) family.</text>
</comment>
<evidence type="ECO:0000256" key="4">
    <source>
        <dbReference type="ARBA" id="ARBA00023204"/>
    </source>
</evidence>
<dbReference type="Pfam" id="PF07522">
    <property type="entry name" value="DRMBL"/>
    <property type="match status" value="1"/>
</dbReference>